<dbReference type="PANTHER" id="PTHR44688:SF16">
    <property type="entry name" value="DNA-BINDING TRANSCRIPTIONAL ACTIVATOR DEVR_DOSR"/>
    <property type="match status" value="1"/>
</dbReference>
<dbReference type="RefSeq" id="WP_157011490.1">
    <property type="nucleotide sequence ID" value="NZ_VJNE01000001.1"/>
</dbReference>
<dbReference type="EMBL" id="VJNE01000001">
    <property type="protein sequence ID" value="MZG27098.1"/>
    <property type="molecule type" value="Genomic_DNA"/>
</dbReference>
<keyword evidence="4" id="KW-0472">Membrane</keyword>
<evidence type="ECO:0000256" key="3">
    <source>
        <dbReference type="ARBA" id="ARBA00023163"/>
    </source>
</evidence>
<feature type="transmembrane region" description="Helical" evidence="4">
    <location>
        <begin position="152"/>
        <end position="172"/>
    </location>
</feature>
<name>A0A6L8Q1D0_9ACTN</name>
<feature type="transmembrane region" description="Helical" evidence="4">
    <location>
        <begin position="30"/>
        <end position="50"/>
    </location>
</feature>
<feature type="transmembrane region" description="Helical" evidence="4">
    <location>
        <begin position="218"/>
        <end position="244"/>
    </location>
</feature>
<evidence type="ECO:0000256" key="1">
    <source>
        <dbReference type="ARBA" id="ARBA00023015"/>
    </source>
</evidence>
<proteinExistence type="predicted"/>
<feature type="transmembrane region" description="Helical" evidence="4">
    <location>
        <begin position="120"/>
        <end position="140"/>
    </location>
</feature>
<keyword evidence="4" id="KW-0812">Transmembrane</keyword>
<feature type="transmembrane region" description="Helical" evidence="4">
    <location>
        <begin position="306"/>
        <end position="328"/>
    </location>
</feature>
<evidence type="ECO:0000313" key="7">
    <source>
        <dbReference type="Proteomes" id="UP000472380"/>
    </source>
</evidence>
<keyword evidence="4" id="KW-1133">Transmembrane helix</keyword>
<feature type="transmembrane region" description="Helical" evidence="4">
    <location>
        <begin position="94"/>
        <end position="114"/>
    </location>
</feature>
<dbReference type="PANTHER" id="PTHR44688">
    <property type="entry name" value="DNA-BINDING TRANSCRIPTIONAL ACTIVATOR DEVR_DOSR"/>
    <property type="match status" value="1"/>
</dbReference>
<feature type="transmembrane region" description="Helical" evidence="4">
    <location>
        <begin position="178"/>
        <end position="197"/>
    </location>
</feature>
<dbReference type="Pfam" id="PF00196">
    <property type="entry name" value="GerE"/>
    <property type="match status" value="1"/>
</dbReference>
<dbReference type="CDD" id="cd06170">
    <property type="entry name" value="LuxR_C_like"/>
    <property type="match status" value="1"/>
</dbReference>
<dbReference type="InterPro" id="IPR036388">
    <property type="entry name" value="WH-like_DNA-bd_sf"/>
</dbReference>
<feature type="transmembrane region" description="Helical" evidence="4">
    <location>
        <begin position="375"/>
        <end position="395"/>
    </location>
</feature>
<gene>
    <name evidence="6" type="ORF">FM068_00575</name>
</gene>
<comment type="caution">
    <text evidence="6">The sequence shown here is derived from an EMBL/GenBank/DDBJ whole genome shotgun (WGS) entry which is preliminary data.</text>
</comment>
<keyword evidence="2" id="KW-0238">DNA-binding</keyword>
<organism evidence="6 7">
    <name type="scientific">Adlercreutzia equolifaciens</name>
    <dbReference type="NCBI Taxonomy" id="446660"/>
    <lineage>
        <taxon>Bacteria</taxon>
        <taxon>Bacillati</taxon>
        <taxon>Actinomycetota</taxon>
        <taxon>Coriobacteriia</taxon>
        <taxon>Eggerthellales</taxon>
        <taxon>Eggerthellaceae</taxon>
        <taxon>Adlercreutzia</taxon>
    </lineage>
</organism>
<dbReference type="InterPro" id="IPR016032">
    <property type="entry name" value="Sig_transdc_resp-reg_C-effctor"/>
</dbReference>
<feature type="transmembrane region" description="Helical" evidence="4">
    <location>
        <begin position="62"/>
        <end position="82"/>
    </location>
</feature>
<dbReference type="GO" id="GO:0006355">
    <property type="term" value="P:regulation of DNA-templated transcription"/>
    <property type="evidence" value="ECO:0007669"/>
    <property type="project" value="InterPro"/>
</dbReference>
<dbReference type="Gene3D" id="1.10.10.10">
    <property type="entry name" value="Winged helix-like DNA-binding domain superfamily/Winged helix DNA-binding domain"/>
    <property type="match status" value="1"/>
</dbReference>
<dbReference type="InterPro" id="IPR000792">
    <property type="entry name" value="Tscrpt_reg_LuxR_C"/>
</dbReference>
<feature type="transmembrane region" description="Helical" evidence="4">
    <location>
        <begin position="281"/>
        <end position="300"/>
    </location>
</feature>
<accession>A0A6L8Q1D0</accession>
<dbReference type="SUPFAM" id="SSF46894">
    <property type="entry name" value="C-terminal effector domain of the bipartite response regulators"/>
    <property type="match status" value="1"/>
</dbReference>
<feature type="transmembrane region" description="Helical" evidence="4">
    <location>
        <begin position="256"/>
        <end position="274"/>
    </location>
</feature>
<sequence>MEASRAEFESSDAREGLAPSALFDRPLLKYVGFALLLAWHYVLWFVPNFFFHTQLLDKSVTLSWVASLLLTAVFLFILAGLLGRKRHLSDHPIVLPAAMIAASSGTVALGFFPFHLAPAGLYLVAIIILSVSEATLWILWGERYACVKANFTINHIGTVFGITLFLCVFVASLLPPMITAPAAALLPLASGALLAFARKDEKRAFPVLLPRSATSSGFKNMLGVGFVTLLACAACYFLSCIIPWEVLPTGEDSFTFGILGGALFILVIAGIYTLSRNRLNIFKIYPALLIAIMVGFSLFLSSTFAYFPAFIVGIGVQSLFEVLLIMYFGILTTKGYATPALTFAMAGGFVRLGLAAGNSLALWYESMAVPVTQALTPPTCLAFMCLLAVVLVPLVRMEFSIVALTAAPPTRNEVEEICAEAAAEFGLSAREAEILLLIARGHTTNSMAEKLVISPYTVNTHIRHIYDKMQIHKRSELLNYLNMQRSDF</sequence>
<dbReference type="GO" id="GO:0003677">
    <property type="term" value="F:DNA binding"/>
    <property type="evidence" value="ECO:0007669"/>
    <property type="project" value="UniProtKB-KW"/>
</dbReference>
<evidence type="ECO:0000313" key="6">
    <source>
        <dbReference type="EMBL" id="MZG27098.1"/>
    </source>
</evidence>
<dbReference type="PROSITE" id="PS50043">
    <property type="entry name" value="HTH_LUXR_2"/>
    <property type="match status" value="1"/>
</dbReference>
<evidence type="ECO:0000256" key="2">
    <source>
        <dbReference type="ARBA" id="ARBA00023125"/>
    </source>
</evidence>
<evidence type="ECO:0000256" key="4">
    <source>
        <dbReference type="SAM" id="Phobius"/>
    </source>
</evidence>
<feature type="transmembrane region" description="Helical" evidence="4">
    <location>
        <begin position="340"/>
        <end position="363"/>
    </location>
</feature>
<dbReference type="SMART" id="SM00421">
    <property type="entry name" value="HTH_LUXR"/>
    <property type="match status" value="1"/>
</dbReference>
<dbReference type="Proteomes" id="UP000472380">
    <property type="component" value="Unassembled WGS sequence"/>
</dbReference>
<dbReference type="PRINTS" id="PR00038">
    <property type="entry name" value="HTHLUXR"/>
</dbReference>
<keyword evidence="3" id="KW-0804">Transcription</keyword>
<dbReference type="AlphaFoldDB" id="A0A6L8Q1D0"/>
<evidence type="ECO:0000259" key="5">
    <source>
        <dbReference type="PROSITE" id="PS50043"/>
    </source>
</evidence>
<protein>
    <submittedName>
        <fullName evidence="6">Helix-turn-helix transcriptional regulator</fullName>
    </submittedName>
</protein>
<keyword evidence="1" id="KW-0805">Transcription regulation</keyword>
<reference evidence="6 7" key="1">
    <citation type="submission" date="2019-07" db="EMBL/GenBank/DDBJ databases">
        <title>Draft genome sequence of Adlercreutzia equolifaciens IPLA 37004, a human intestinal strain that does not produces equol from daidzein.</title>
        <authorList>
            <person name="Vazquez L."/>
            <person name="Florez A.B."/>
            <person name="Mayo B."/>
        </authorList>
    </citation>
    <scope>NUCLEOTIDE SEQUENCE [LARGE SCALE GENOMIC DNA]</scope>
    <source>
        <strain evidence="6 7">IPLA 37004</strain>
    </source>
</reference>
<feature type="domain" description="HTH luxR-type" evidence="5">
    <location>
        <begin position="420"/>
        <end position="485"/>
    </location>
</feature>